<dbReference type="AlphaFoldDB" id="A0A2Z6SCR8"/>
<dbReference type="Proteomes" id="UP000247702">
    <property type="component" value="Unassembled WGS sequence"/>
</dbReference>
<organism evidence="2 3">
    <name type="scientific">Rhizophagus clarus</name>
    <dbReference type="NCBI Taxonomy" id="94130"/>
    <lineage>
        <taxon>Eukaryota</taxon>
        <taxon>Fungi</taxon>
        <taxon>Fungi incertae sedis</taxon>
        <taxon>Mucoromycota</taxon>
        <taxon>Glomeromycotina</taxon>
        <taxon>Glomeromycetes</taxon>
        <taxon>Glomerales</taxon>
        <taxon>Glomeraceae</taxon>
        <taxon>Rhizophagus</taxon>
    </lineage>
</organism>
<dbReference type="EMBL" id="BEXD01004286">
    <property type="protein sequence ID" value="GBC09285.1"/>
    <property type="molecule type" value="Genomic_DNA"/>
</dbReference>
<gene>
    <name evidence="2" type="ORF">RclHR1_08740005</name>
</gene>
<evidence type="ECO:0000256" key="1">
    <source>
        <dbReference type="SAM" id="Phobius"/>
    </source>
</evidence>
<evidence type="ECO:0000313" key="2">
    <source>
        <dbReference type="EMBL" id="GBC09285.1"/>
    </source>
</evidence>
<keyword evidence="3" id="KW-1185">Reference proteome</keyword>
<feature type="transmembrane region" description="Helical" evidence="1">
    <location>
        <begin position="27"/>
        <end position="46"/>
    </location>
</feature>
<reference evidence="2 3" key="1">
    <citation type="submission" date="2017-11" db="EMBL/GenBank/DDBJ databases">
        <title>The genome of Rhizophagus clarus HR1 reveals common genetic basis of auxotrophy among arbuscular mycorrhizal fungi.</title>
        <authorList>
            <person name="Kobayashi Y."/>
        </authorList>
    </citation>
    <scope>NUCLEOTIDE SEQUENCE [LARGE SCALE GENOMIC DNA]</scope>
    <source>
        <strain evidence="2 3">HR1</strain>
    </source>
</reference>
<comment type="caution">
    <text evidence="2">The sequence shown here is derived from an EMBL/GenBank/DDBJ whole genome shotgun (WGS) entry which is preliminary data.</text>
</comment>
<protein>
    <submittedName>
        <fullName evidence="2">Uncharacterized protein</fullName>
    </submittedName>
</protein>
<accession>A0A2Z6SCR8</accession>
<evidence type="ECO:0000313" key="3">
    <source>
        <dbReference type="Proteomes" id="UP000247702"/>
    </source>
</evidence>
<keyword evidence="1" id="KW-1133">Transmembrane helix</keyword>
<keyword evidence="1" id="KW-0472">Membrane</keyword>
<keyword evidence="1" id="KW-0812">Transmembrane</keyword>
<name>A0A2Z6SCR8_9GLOM</name>
<sequence length="71" mass="8380">MYPLTSLTSQFMLSSLLITIAELKHNLIFFSLSATFTSMSCIMIYIGKILQSSHHKPYFKLQFYIYRDEEF</sequence>
<proteinExistence type="predicted"/>